<name>A0ABY8W0A7_9MYCO</name>
<evidence type="ECO:0000313" key="3">
    <source>
        <dbReference type="Proteomes" id="UP001236585"/>
    </source>
</evidence>
<evidence type="ECO:0000313" key="2">
    <source>
        <dbReference type="EMBL" id="WIM87863.1"/>
    </source>
</evidence>
<keyword evidence="1" id="KW-0472">Membrane</keyword>
<feature type="transmembrane region" description="Helical" evidence="1">
    <location>
        <begin position="98"/>
        <end position="116"/>
    </location>
</feature>
<sequence>MISRPPNSVRGAGAIVAAQGVAGLVAAVVLLVRAIGGAGQRGNNVFGTAGWFAFAGGAVLAAGWALYSGRRWGRGLAVFAELLLLGVAYYLSTGSHRPAIGAPVAAVSLAVLALLFSPPALRWVSGDDYDGPASSDSADPETR</sequence>
<dbReference type="RefSeq" id="WP_285187787.1">
    <property type="nucleotide sequence ID" value="NZ_CP126981.1"/>
</dbReference>
<dbReference type="EMBL" id="CP126981">
    <property type="protein sequence ID" value="WIM87863.1"/>
    <property type="molecule type" value="Genomic_DNA"/>
</dbReference>
<organism evidence="2 3">
    <name type="scientific">Candidatus Mycobacterium wuenschmannii</name>
    <dbReference type="NCBI Taxonomy" id="3027808"/>
    <lineage>
        <taxon>Bacteria</taxon>
        <taxon>Bacillati</taxon>
        <taxon>Actinomycetota</taxon>
        <taxon>Actinomycetes</taxon>
        <taxon>Mycobacteriales</taxon>
        <taxon>Mycobacteriaceae</taxon>
        <taxon>Mycobacterium</taxon>
    </lineage>
</organism>
<feature type="transmembrane region" description="Helical" evidence="1">
    <location>
        <begin position="48"/>
        <end position="67"/>
    </location>
</feature>
<feature type="transmembrane region" description="Helical" evidence="1">
    <location>
        <begin position="74"/>
        <end position="92"/>
    </location>
</feature>
<keyword evidence="1" id="KW-0812">Transmembrane</keyword>
<accession>A0ABY8W0A7</accession>
<reference evidence="2 3" key="1">
    <citation type="journal article" date="2023" name="Microbiol. Resour. Announc.">
        <title>Complete Genome Sequence of Mycobacterium wuenschmanii, a novel Nontuberculous Mycobacterium Isolated from a captive population of Amazon Milk Frogs.</title>
        <authorList>
            <person name="Hicks J."/>
            <person name="Zeineldin M."/>
            <person name="Ward H."/>
            <person name="Wuenschmann A."/>
            <person name="Camp P."/>
            <person name="Farrell D."/>
            <person name="Lehman K."/>
            <person name="Thacker T."/>
            <person name="Cuthbert E."/>
        </authorList>
    </citation>
    <scope>NUCLEOTIDE SEQUENCE [LARGE SCALE GENOMIC DNA]</scope>
    <source>
        <strain evidence="2 3">Wuenschmanii</strain>
    </source>
</reference>
<keyword evidence="3" id="KW-1185">Reference proteome</keyword>
<dbReference type="Proteomes" id="UP001236585">
    <property type="component" value="Chromosome"/>
</dbReference>
<gene>
    <name evidence="2" type="ORF">PT015_24085</name>
</gene>
<evidence type="ECO:0008006" key="4">
    <source>
        <dbReference type="Google" id="ProtNLM"/>
    </source>
</evidence>
<evidence type="ECO:0000256" key="1">
    <source>
        <dbReference type="SAM" id="Phobius"/>
    </source>
</evidence>
<proteinExistence type="predicted"/>
<protein>
    <recommendedName>
        <fullName evidence="4">Integral membrane protein</fullName>
    </recommendedName>
</protein>
<feature type="transmembrane region" description="Helical" evidence="1">
    <location>
        <begin position="12"/>
        <end position="36"/>
    </location>
</feature>
<keyword evidence="1" id="KW-1133">Transmembrane helix</keyword>